<reference evidence="1" key="1">
    <citation type="submission" date="2022-11" db="EMBL/GenBank/DDBJ databases">
        <title>beta-Carotene-producing bacterium, Jeongeuplla avenae sp. nov., alleviates the salt stress of Arabidopsis seedlings.</title>
        <authorList>
            <person name="Jiang L."/>
            <person name="Lee J."/>
        </authorList>
    </citation>
    <scope>NUCLEOTIDE SEQUENCE</scope>
    <source>
        <strain evidence="1">DY_R2A_6</strain>
    </source>
</reference>
<dbReference type="Proteomes" id="UP001163223">
    <property type="component" value="Chromosome"/>
</dbReference>
<accession>A0ACD4NQB0</accession>
<evidence type="ECO:0000313" key="1">
    <source>
        <dbReference type="EMBL" id="WAJ29061.1"/>
    </source>
</evidence>
<organism evidence="1 2">
    <name type="scientific">Antarcticirhabdus aurantiaca</name>
    <dbReference type="NCBI Taxonomy" id="2606717"/>
    <lineage>
        <taxon>Bacteria</taxon>
        <taxon>Pseudomonadati</taxon>
        <taxon>Pseudomonadota</taxon>
        <taxon>Alphaproteobacteria</taxon>
        <taxon>Hyphomicrobiales</taxon>
        <taxon>Aurantimonadaceae</taxon>
        <taxon>Antarcticirhabdus</taxon>
    </lineage>
</organism>
<protein>
    <submittedName>
        <fullName evidence="1">Uncharacterized protein</fullName>
    </submittedName>
</protein>
<dbReference type="EMBL" id="CP113520">
    <property type="protein sequence ID" value="WAJ29061.1"/>
    <property type="molecule type" value="Genomic_DNA"/>
</dbReference>
<sequence>MKFSTLFAATVLATAGFGGAAYAQQSAVSPTNQDVPGSTSQENNAEALQRQGVAEQSGSMAMDAPSTTPGCQIPVGSQDSGIQECEEADRAAVAAGTAATGQTVGPDGSTDPATTSSVQELPTDASPTAQDVPGSTSQENNAETLEREQVAQ</sequence>
<gene>
    <name evidence="1" type="ORF">OXU80_02095</name>
</gene>
<evidence type="ECO:0000313" key="2">
    <source>
        <dbReference type="Proteomes" id="UP001163223"/>
    </source>
</evidence>
<name>A0ACD4NQB0_9HYPH</name>
<proteinExistence type="predicted"/>
<keyword evidence="2" id="KW-1185">Reference proteome</keyword>